<dbReference type="FunFam" id="1.50.40.10:FF:000029">
    <property type="entry name" value="Solute carrier family 25 member 28"/>
    <property type="match status" value="1"/>
</dbReference>
<keyword evidence="4" id="KW-0406">Ion transport</keyword>
<dbReference type="EMBL" id="KB096134">
    <property type="protein sequence ID" value="ESO08024.1"/>
    <property type="molecule type" value="Genomic_DNA"/>
</dbReference>
<dbReference type="AlphaFoldDB" id="T1FMS4"/>
<evidence type="ECO:0000256" key="9">
    <source>
        <dbReference type="ARBA" id="ARBA00037061"/>
    </source>
</evidence>
<dbReference type="InParanoid" id="T1FMS4"/>
<organism evidence="16 17">
    <name type="scientific">Helobdella robusta</name>
    <name type="common">Californian leech</name>
    <dbReference type="NCBI Taxonomy" id="6412"/>
    <lineage>
        <taxon>Eukaryota</taxon>
        <taxon>Metazoa</taxon>
        <taxon>Spiralia</taxon>
        <taxon>Lophotrochozoa</taxon>
        <taxon>Annelida</taxon>
        <taxon>Clitellata</taxon>
        <taxon>Hirudinea</taxon>
        <taxon>Rhynchobdellida</taxon>
        <taxon>Glossiphoniidae</taxon>
        <taxon>Helobdella</taxon>
    </lineage>
</organism>
<comment type="similarity">
    <text evidence="2 14">Belongs to the mitochondrial carrier (TC 2.A.29) family.</text>
</comment>
<evidence type="ECO:0000256" key="12">
    <source>
        <dbReference type="ARBA" id="ARBA00041894"/>
    </source>
</evidence>
<keyword evidence="7" id="KW-0496">Mitochondrion</keyword>
<dbReference type="EMBL" id="AMQM01003372">
    <property type="status" value="NOT_ANNOTATED_CDS"/>
    <property type="molecule type" value="Genomic_DNA"/>
</dbReference>
<reference evidence="17" key="1">
    <citation type="submission" date="2012-12" db="EMBL/GenBank/DDBJ databases">
        <authorList>
            <person name="Hellsten U."/>
            <person name="Grimwood J."/>
            <person name="Chapman J.A."/>
            <person name="Shapiro H."/>
            <person name="Aerts A."/>
            <person name="Otillar R.P."/>
            <person name="Terry A.Y."/>
            <person name="Boore J.L."/>
            <person name="Simakov O."/>
            <person name="Marletaz F."/>
            <person name="Cho S.-J."/>
            <person name="Edsinger-Gonzales E."/>
            <person name="Havlak P."/>
            <person name="Kuo D.-H."/>
            <person name="Larsson T."/>
            <person name="Lv J."/>
            <person name="Arendt D."/>
            <person name="Savage R."/>
            <person name="Osoegawa K."/>
            <person name="de Jong P."/>
            <person name="Lindberg D.R."/>
            <person name="Seaver E.C."/>
            <person name="Weisblat D.A."/>
            <person name="Putnam N.H."/>
            <person name="Grigoriev I.V."/>
            <person name="Rokhsar D.S."/>
        </authorList>
    </citation>
    <scope>NUCLEOTIDE SEQUENCE</scope>
</reference>
<comment type="subcellular location">
    <subcellularLocation>
        <location evidence="1">Mitochondrion membrane</location>
        <topology evidence="1">Multi-pass membrane protein</topology>
    </subcellularLocation>
</comment>
<evidence type="ECO:0000256" key="6">
    <source>
        <dbReference type="ARBA" id="ARBA00022989"/>
    </source>
</evidence>
<keyword evidence="4" id="KW-0408">Iron</keyword>
<dbReference type="OrthoDB" id="43906at2759"/>
<reference evidence="16" key="3">
    <citation type="submission" date="2015-06" db="UniProtKB">
        <authorList>
            <consortium name="EnsemblMetazoa"/>
        </authorList>
    </citation>
    <scope>IDENTIFICATION</scope>
</reference>
<dbReference type="KEGG" id="hro:HELRODRAFT_185413"/>
<dbReference type="GO" id="GO:0015093">
    <property type="term" value="F:ferrous iron transmembrane transporter activity"/>
    <property type="evidence" value="ECO:0000318"/>
    <property type="project" value="GO_Central"/>
</dbReference>
<dbReference type="InterPro" id="IPR018108">
    <property type="entry name" value="MCP_transmembrane"/>
</dbReference>
<keyword evidence="6" id="KW-1133">Transmembrane helix</keyword>
<dbReference type="PANTHER" id="PTHR45758:SF4">
    <property type="entry name" value="MITOFERRIN-1"/>
    <property type="match status" value="1"/>
</dbReference>
<sequence length="367" mass="41149">MTTKKSEVVVVVEDYDYESLQTNNVGAHMLAGAAAGILEHCVMYPIDSVKTRMQILTPDPRARYKGMLDAFRIISKDESFWATMRGIDVTAYGSGPAHAVYFACYEYIKHYLRRKDESNHLAHAIAGVGATIAHDLVYNPFEVIKQRMQVFGSPYKNWWTCANTVFKTEGWGAFYRSFGTQLLMNAPYQSLHFVVYEFAQDKLNQDREYKPLSHVISGGSAGAVAAAATTPFDVMKTLLNTHKQQLYMSEINNNNINSVNNNTANYQNINYTRCNDSKNEKGLHANSSKPGPNNNINIVPSSVQTPNNPKRIKGIIGAAREVYQLGGFRGFFAGTVPRVFYQIPSTAIAWSTYEFFKFIIVSHDTDP</sequence>
<dbReference type="OMA" id="MYNSQHQ"/>
<feature type="repeat" description="Solcar" evidence="13">
    <location>
        <begin position="23"/>
        <end position="111"/>
    </location>
</feature>
<gene>
    <name evidence="16" type="primary">20210123</name>
    <name evidence="15" type="ORF">HELRODRAFT_185413</name>
</gene>
<accession>T1FMS4</accession>
<dbReference type="PANTHER" id="PTHR45758">
    <property type="entry name" value="MITOFERRIN-1-RELATED"/>
    <property type="match status" value="1"/>
</dbReference>
<protein>
    <recommendedName>
        <fullName evidence="10">Mitoferrin-1</fullName>
    </recommendedName>
    <alternativeName>
        <fullName evidence="11">Mitochondrial iron transporter 1</fullName>
    </alternativeName>
    <alternativeName>
        <fullName evidence="12">Solute carrier family 25 member 37</fullName>
    </alternativeName>
</protein>
<dbReference type="eggNOG" id="KOG0760">
    <property type="taxonomic scope" value="Eukaryota"/>
</dbReference>
<evidence type="ECO:0000256" key="14">
    <source>
        <dbReference type="RuleBase" id="RU000488"/>
    </source>
</evidence>
<evidence type="ECO:0000256" key="13">
    <source>
        <dbReference type="PROSITE-ProRule" id="PRU00282"/>
    </source>
</evidence>
<dbReference type="Proteomes" id="UP000015101">
    <property type="component" value="Unassembled WGS sequence"/>
</dbReference>
<evidence type="ECO:0000256" key="4">
    <source>
        <dbReference type="ARBA" id="ARBA00022496"/>
    </source>
</evidence>
<dbReference type="PROSITE" id="PS50920">
    <property type="entry name" value="SOLCAR"/>
    <property type="match status" value="3"/>
</dbReference>
<evidence type="ECO:0000313" key="17">
    <source>
        <dbReference type="Proteomes" id="UP000015101"/>
    </source>
</evidence>
<evidence type="ECO:0000313" key="15">
    <source>
        <dbReference type="EMBL" id="ESO08024.1"/>
    </source>
</evidence>
<dbReference type="GO" id="GO:0031966">
    <property type="term" value="C:mitochondrial membrane"/>
    <property type="evidence" value="ECO:0000318"/>
    <property type="project" value="GO_Central"/>
</dbReference>
<feature type="repeat" description="Solcar" evidence="13">
    <location>
        <begin position="209"/>
        <end position="359"/>
    </location>
</feature>
<name>T1FMS4_HELRO</name>
<proteinExistence type="inferred from homology"/>
<dbReference type="RefSeq" id="XP_009013813.1">
    <property type="nucleotide sequence ID" value="XM_009015565.1"/>
</dbReference>
<evidence type="ECO:0000256" key="8">
    <source>
        <dbReference type="ARBA" id="ARBA00023136"/>
    </source>
</evidence>
<evidence type="ECO:0000313" key="16">
    <source>
        <dbReference type="EnsemblMetazoa" id="HelroP185413"/>
    </source>
</evidence>
<comment type="function">
    <text evidence="9">Mitochondrial iron transporter that specifically mediates iron uptake in developing erythroid cells, thereby playing an essential role in heme biosynthesis.</text>
</comment>
<evidence type="ECO:0000256" key="10">
    <source>
        <dbReference type="ARBA" id="ARBA00040418"/>
    </source>
</evidence>
<feature type="repeat" description="Solcar" evidence="13">
    <location>
        <begin position="118"/>
        <end position="202"/>
    </location>
</feature>
<dbReference type="HOGENOM" id="CLU_015166_3_1_1"/>
<reference evidence="15 17" key="2">
    <citation type="journal article" date="2013" name="Nature">
        <title>Insights into bilaterian evolution from three spiralian genomes.</title>
        <authorList>
            <person name="Simakov O."/>
            <person name="Marletaz F."/>
            <person name="Cho S.J."/>
            <person name="Edsinger-Gonzales E."/>
            <person name="Havlak P."/>
            <person name="Hellsten U."/>
            <person name="Kuo D.H."/>
            <person name="Larsson T."/>
            <person name="Lv J."/>
            <person name="Arendt D."/>
            <person name="Savage R."/>
            <person name="Osoegawa K."/>
            <person name="de Jong P."/>
            <person name="Grimwood J."/>
            <person name="Chapman J.A."/>
            <person name="Shapiro H."/>
            <person name="Aerts A."/>
            <person name="Otillar R.P."/>
            <person name="Terry A.Y."/>
            <person name="Boore J.L."/>
            <person name="Grigoriev I.V."/>
            <person name="Lindberg D.R."/>
            <person name="Seaver E.C."/>
            <person name="Weisblat D.A."/>
            <person name="Putnam N.H."/>
            <person name="Rokhsar D.S."/>
        </authorList>
    </citation>
    <scope>NUCLEOTIDE SEQUENCE</scope>
</reference>
<keyword evidence="4" id="KW-0410">Iron transport</keyword>
<evidence type="ECO:0000256" key="3">
    <source>
        <dbReference type="ARBA" id="ARBA00022448"/>
    </source>
</evidence>
<keyword evidence="5 13" id="KW-0812">Transmembrane</keyword>
<dbReference type="CTD" id="20210123"/>
<evidence type="ECO:0000256" key="5">
    <source>
        <dbReference type="ARBA" id="ARBA00022692"/>
    </source>
</evidence>
<dbReference type="SUPFAM" id="SSF103506">
    <property type="entry name" value="Mitochondrial carrier"/>
    <property type="match status" value="2"/>
</dbReference>
<evidence type="ECO:0000256" key="1">
    <source>
        <dbReference type="ARBA" id="ARBA00004225"/>
    </source>
</evidence>
<dbReference type="Pfam" id="PF00153">
    <property type="entry name" value="Mito_carr"/>
    <property type="match status" value="4"/>
</dbReference>
<keyword evidence="3 14" id="KW-0813">Transport</keyword>
<dbReference type="GO" id="GO:0048250">
    <property type="term" value="P:iron import into the mitochondrion"/>
    <property type="evidence" value="ECO:0000318"/>
    <property type="project" value="GO_Central"/>
</dbReference>
<evidence type="ECO:0000256" key="11">
    <source>
        <dbReference type="ARBA" id="ARBA00041873"/>
    </source>
</evidence>
<keyword evidence="17" id="KW-1185">Reference proteome</keyword>
<dbReference type="EnsemblMetazoa" id="HelroT185413">
    <property type="protein sequence ID" value="HelroP185413"/>
    <property type="gene ID" value="HelroG185413"/>
</dbReference>
<keyword evidence="8 13" id="KW-0472">Membrane</keyword>
<evidence type="ECO:0000256" key="7">
    <source>
        <dbReference type="ARBA" id="ARBA00023128"/>
    </source>
</evidence>
<dbReference type="Gene3D" id="1.50.40.10">
    <property type="entry name" value="Mitochondrial carrier domain"/>
    <property type="match status" value="1"/>
</dbReference>
<dbReference type="GeneID" id="20210123"/>
<dbReference type="InterPro" id="IPR023395">
    <property type="entry name" value="MCP_dom_sf"/>
</dbReference>
<dbReference type="STRING" id="6412.T1FMS4"/>
<evidence type="ECO:0000256" key="2">
    <source>
        <dbReference type="ARBA" id="ARBA00006375"/>
    </source>
</evidence>